<proteinExistence type="predicted"/>
<evidence type="ECO:0000313" key="3">
    <source>
        <dbReference type="Proteomes" id="UP000597877"/>
    </source>
</evidence>
<evidence type="ECO:0000256" key="1">
    <source>
        <dbReference type="SAM" id="Phobius"/>
    </source>
</evidence>
<keyword evidence="1" id="KW-1133">Transmembrane helix</keyword>
<accession>A0ABR7F5H6</accession>
<evidence type="ECO:0000313" key="2">
    <source>
        <dbReference type="EMBL" id="MBC5668863.1"/>
    </source>
</evidence>
<dbReference type="EMBL" id="JACOOZ010000011">
    <property type="protein sequence ID" value="MBC5668863.1"/>
    <property type="molecule type" value="Genomic_DNA"/>
</dbReference>
<organism evidence="2 3">
    <name type="scientific">Eubacterium segne</name>
    <dbReference type="NCBI Taxonomy" id="2763045"/>
    <lineage>
        <taxon>Bacteria</taxon>
        <taxon>Bacillati</taxon>
        <taxon>Bacillota</taxon>
        <taxon>Clostridia</taxon>
        <taxon>Eubacteriales</taxon>
        <taxon>Eubacteriaceae</taxon>
        <taxon>Eubacterium</taxon>
    </lineage>
</organism>
<comment type="caution">
    <text evidence="2">The sequence shown here is derived from an EMBL/GenBank/DDBJ whole genome shotgun (WGS) entry which is preliminary data.</text>
</comment>
<keyword evidence="1" id="KW-0812">Transmembrane</keyword>
<feature type="transmembrane region" description="Helical" evidence="1">
    <location>
        <begin position="334"/>
        <end position="354"/>
    </location>
</feature>
<feature type="transmembrane region" description="Helical" evidence="1">
    <location>
        <begin position="58"/>
        <end position="74"/>
    </location>
</feature>
<feature type="transmembrane region" description="Helical" evidence="1">
    <location>
        <begin position="396"/>
        <end position="416"/>
    </location>
</feature>
<feature type="transmembrane region" description="Helical" evidence="1">
    <location>
        <begin position="374"/>
        <end position="390"/>
    </location>
</feature>
<feature type="transmembrane region" description="Helical" evidence="1">
    <location>
        <begin position="86"/>
        <end position="103"/>
    </location>
</feature>
<feature type="transmembrane region" description="Helical" evidence="1">
    <location>
        <begin position="223"/>
        <end position="244"/>
    </location>
</feature>
<name>A0ABR7F5H6_9FIRM</name>
<keyword evidence="1" id="KW-0472">Membrane</keyword>
<gene>
    <name evidence="2" type="ORF">H8S00_12885</name>
</gene>
<dbReference type="Proteomes" id="UP000597877">
    <property type="component" value="Unassembled WGS sequence"/>
</dbReference>
<feature type="transmembrane region" description="Helical" evidence="1">
    <location>
        <begin position="30"/>
        <end position="46"/>
    </location>
</feature>
<sequence>MIIRIKWKNDIMWPLLIIFMVRFYTENYQLAFILDVIWMMTMIFKNGKIAFHLPRVKGMLLFVAMIVISAYIGGLSNDVRDIVKDVFYVAQTLVIIMIGYQCYYLKKTKDVKKTLYIAGLGMAIFSVGRVILNITQITDMHSIREISSREVYEVAFILCILLADKLVMNRVIFTNTIDWVAAALMLLNVILSMGRAQIVSMFAMIVAMLIFNVLIGKNRAGRLVKLSISVAILVIISFLLYLALPQNIQDEFNDKMTVSFNEISSDEDYDGYMKAIQHWRGFEIEQAKIQWEKAPVWQKILGEGLGTYIQVKYIPSEFTEDMHRGKSIALLHNAYYTLLIKGGLLGTFSLIWLYISNIIPFFKVKNYYLKRETIVMAMITVGMMIMSYIVNGNFGFRTWIAWGIMIGWINAEIRAFKKNGVY</sequence>
<protein>
    <submittedName>
        <fullName evidence="2">O-antigen ligase family protein</fullName>
    </submittedName>
</protein>
<dbReference type="RefSeq" id="WP_118589588.1">
    <property type="nucleotide sequence ID" value="NZ_JACOOZ010000011.1"/>
</dbReference>
<keyword evidence="3" id="KW-1185">Reference proteome</keyword>
<dbReference type="PANTHER" id="PTHR37422">
    <property type="entry name" value="TEICHURONIC ACID BIOSYNTHESIS PROTEIN TUAE"/>
    <property type="match status" value="1"/>
</dbReference>
<reference evidence="2 3" key="1">
    <citation type="submission" date="2020-08" db="EMBL/GenBank/DDBJ databases">
        <title>Genome public.</title>
        <authorList>
            <person name="Liu C."/>
            <person name="Sun Q."/>
        </authorList>
    </citation>
    <scope>NUCLEOTIDE SEQUENCE [LARGE SCALE GENOMIC DNA]</scope>
    <source>
        <strain evidence="2 3">BX4</strain>
    </source>
</reference>
<feature type="transmembrane region" description="Helical" evidence="1">
    <location>
        <begin position="115"/>
        <end position="134"/>
    </location>
</feature>
<keyword evidence="2" id="KW-0436">Ligase</keyword>
<dbReference type="PANTHER" id="PTHR37422:SF13">
    <property type="entry name" value="LIPOPOLYSACCHARIDE BIOSYNTHESIS PROTEIN PA4999-RELATED"/>
    <property type="match status" value="1"/>
</dbReference>
<dbReference type="InterPro" id="IPR051533">
    <property type="entry name" value="WaaL-like"/>
</dbReference>
<feature type="transmembrane region" description="Helical" evidence="1">
    <location>
        <begin position="197"/>
        <end position="216"/>
    </location>
</feature>
<feature type="transmembrane region" description="Helical" evidence="1">
    <location>
        <begin position="171"/>
        <end position="191"/>
    </location>
</feature>
<dbReference type="GO" id="GO:0016874">
    <property type="term" value="F:ligase activity"/>
    <property type="evidence" value="ECO:0007669"/>
    <property type="project" value="UniProtKB-KW"/>
</dbReference>